<dbReference type="Proteomes" id="UP001501598">
    <property type="component" value="Unassembled WGS sequence"/>
</dbReference>
<feature type="domain" description="Glycosyltransferase subfamily 4-like N-terminal" evidence="4">
    <location>
        <begin position="15"/>
        <end position="209"/>
    </location>
</feature>
<dbReference type="PANTHER" id="PTHR45947:SF3">
    <property type="entry name" value="SULFOQUINOVOSYL TRANSFERASE SQD2"/>
    <property type="match status" value="1"/>
</dbReference>
<dbReference type="InterPro" id="IPR028098">
    <property type="entry name" value="Glyco_trans_4-like_N"/>
</dbReference>
<feature type="compositionally biased region" description="Pro residues" evidence="3">
    <location>
        <begin position="52"/>
        <end position="63"/>
    </location>
</feature>
<name>A0ABP8S281_9PSEU</name>
<organism evidence="5 6">
    <name type="scientific">Pseudonocardia xishanensis</name>
    <dbReference type="NCBI Taxonomy" id="630995"/>
    <lineage>
        <taxon>Bacteria</taxon>
        <taxon>Bacillati</taxon>
        <taxon>Actinomycetota</taxon>
        <taxon>Actinomycetes</taxon>
        <taxon>Pseudonocardiales</taxon>
        <taxon>Pseudonocardiaceae</taxon>
        <taxon>Pseudonocardia</taxon>
    </lineage>
</organism>
<evidence type="ECO:0000313" key="6">
    <source>
        <dbReference type="Proteomes" id="UP001501598"/>
    </source>
</evidence>
<keyword evidence="2" id="KW-0808">Transferase</keyword>
<feature type="compositionally biased region" description="Gly residues" evidence="3">
    <location>
        <begin position="64"/>
        <end position="73"/>
    </location>
</feature>
<dbReference type="EMBL" id="BAABGT010000101">
    <property type="protein sequence ID" value="GAA4557469.1"/>
    <property type="molecule type" value="Genomic_DNA"/>
</dbReference>
<evidence type="ECO:0000313" key="5">
    <source>
        <dbReference type="EMBL" id="GAA4557469.1"/>
    </source>
</evidence>
<evidence type="ECO:0000256" key="1">
    <source>
        <dbReference type="ARBA" id="ARBA00022676"/>
    </source>
</evidence>
<protein>
    <submittedName>
        <fullName evidence="5">Glycosyltransferase family 1 protein</fullName>
    </submittedName>
</protein>
<dbReference type="PANTHER" id="PTHR45947">
    <property type="entry name" value="SULFOQUINOVOSYL TRANSFERASE SQD2"/>
    <property type="match status" value="1"/>
</dbReference>
<dbReference type="Pfam" id="PF13579">
    <property type="entry name" value="Glyco_trans_4_4"/>
    <property type="match status" value="1"/>
</dbReference>
<proteinExistence type="predicted"/>
<dbReference type="RefSeq" id="WP_345426341.1">
    <property type="nucleotide sequence ID" value="NZ_BAABGT010000101.1"/>
</dbReference>
<evidence type="ECO:0000259" key="4">
    <source>
        <dbReference type="Pfam" id="PF13579"/>
    </source>
</evidence>
<dbReference type="SUPFAM" id="SSF53756">
    <property type="entry name" value="UDP-Glycosyltransferase/glycogen phosphorylase"/>
    <property type="match status" value="1"/>
</dbReference>
<gene>
    <name evidence="5" type="ORF">GCM10023175_61830</name>
</gene>
<reference evidence="6" key="1">
    <citation type="journal article" date="2019" name="Int. J. Syst. Evol. Microbiol.">
        <title>The Global Catalogue of Microorganisms (GCM) 10K type strain sequencing project: providing services to taxonomists for standard genome sequencing and annotation.</title>
        <authorList>
            <consortium name="The Broad Institute Genomics Platform"/>
            <consortium name="The Broad Institute Genome Sequencing Center for Infectious Disease"/>
            <person name="Wu L."/>
            <person name="Ma J."/>
        </authorList>
    </citation>
    <scope>NUCLEOTIDE SEQUENCE [LARGE SCALE GENOMIC DNA]</scope>
    <source>
        <strain evidence="6">JCM 17906</strain>
    </source>
</reference>
<sequence length="399" mass="41277">MRIVQLANFYGPRSGGLRTALNALGAGYASRGHEVVLVVPGDRASDVVVPPGATPGPPHPGPGLPGAGGSGVGGPGVGGGHGRAGTVRRITVPAPRIPGTGGYRAVDPWRVRRLLDRLRPDAIEVSDRLTLRGLGSWASEAGVSSVVISHERLDRLLHQFLLPTGTARRVADAANARMAAAYDTVVCTTAFAREEFDRIGARNVRQVPLGVDLATFSPARHSAALRARLGGGADALLVHCGRLSPEKHPERSIDTVAALCDSGHRVRLVVAGDGPRRAALQRRASGLPVDFLGFVPDRARLAALLASADVSLAPGPHETFGLSALESLASGTPVVVSRSSALPEIVGSAGAADSPEEFARGVTTHLAAAEPLRRAAARTRAEAYSWPTAVDGFLATLTP</sequence>
<dbReference type="Gene3D" id="3.40.50.2000">
    <property type="entry name" value="Glycogen Phosphorylase B"/>
    <property type="match status" value="2"/>
</dbReference>
<dbReference type="InterPro" id="IPR050194">
    <property type="entry name" value="Glycosyltransferase_grp1"/>
</dbReference>
<accession>A0ABP8S281</accession>
<dbReference type="Pfam" id="PF13692">
    <property type="entry name" value="Glyco_trans_1_4"/>
    <property type="match status" value="1"/>
</dbReference>
<feature type="region of interest" description="Disordered" evidence="3">
    <location>
        <begin position="49"/>
        <end position="73"/>
    </location>
</feature>
<evidence type="ECO:0000256" key="2">
    <source>
        <dbReference type="ARBA" id="ARBA00022679"/>
    </source>
</evidence>
<keyword evidence="1" id="KW-0328">Glycosyltransferase</keyword>
<comment type="caution">
    <text evidence="5">The sequence shown here is derived from an EMBL/GenBank/DDBJ whole genome shotgun (WGS) entry which is preliminary data.</text>
</comment>
<keyword evidence="6" id="KW-1185">Reference proteome</keyword>
<evidence type="ECO:0000256" key="3">
    <source>
        <dbReference type="SAM" id="MobiDB-lite"/>
    </source>
</evidence>